<dbReference type="Gene3D" id="1.10.287.950">
    <property type="entry name" value="Methyl-accepting chemotaxis protein"/>
    <property type="match status" value="1"/>
</dbReference>
<evidence type="ECO:0000313" key="9">
    <source>
        <dbReference type="EMBL" id="SSA41718.1"/>
    </source>
</evidence>
<keyword evidence="1" id="KW-0145">Chemotaxis</keyword>
<dbReference type="Pfam" id="PF00015">
    <property type="entry name" value="MCPsignal"/>
    <property type="match status" value="1"/>
</dbReference>
<evidence type="ECO:0000256" key="4">
    <source>
        <dbReference type="SAM" id="MobiDB-lite"/>
    </source>
</evidence>
<dbReference type="PROSITE" id="PS50885">
    <property type="entry name" value="HAMP"/>
    <property type="match status" value="1"/>
</dbReference>
<sequence>MSSTTRAAASEMPAPDQRNTLRFDPKRAASIATGIALLISLLLAAAIYAVTSAPSVASGWRWGVIFLCFAPLAGWVVALIGARRTALSLLAALQESASPLLPEGVDSSSVRNSVQAIADALAAGSKWRAQAETDGAALAIAEDEVAALRAKVSELETALADQPELVLPAAAPESQLAQDLSAFVDQVLRDGFAHRLPPVGESGNDAIRADLNRLLASIEDELGQVVSVTDRIAQGDLGARLGTSGAGAFAETRRSLNRAVEGMEDALRGLVRHATKVQDETGDLSASAEDLSKRTERTAESVAETTGALDQITDSISATAQLAKDALSSTEEAREDARQSDVVVREAIDSMREIQAASTEISRTLTVINDIAFQTNLLALNAGVEAARAGEAGRGFAVVASEVRALAQRASDAAQQIGTLIKSSSDQINLGVQRVARTGDTLVTLGERVQKIGDQVAEISRAAENQSGSVVEINRAMGEIDSATQQNTAMFEEMSTANLSLKSAATQMLTLIERFGRADAASFHQAAADQGANKGRMRSHEFGIPVADAEEVRRWDLALDRMPSAAAAGS</sequence>
<evidence type="ECO:0000313" key="11">
    <source>
        <dbReference type="Proteomes" id="UP000251571"/>
    </source>
</evidence>
<evidence type="ECO:0000259" key="7">
    <source>
        <dbReference type="PROSITE" id="PS50885"/>
    </source>
</evidence>
<dbReference type="PANTHER" id="PTHR43531:SF11">
    <property type="entry name" value="METHYL-ACCEPTING CHEMOTAXIS PROTEIN 3"/>
    <property type="match status" value="1"/>
</dbReference>
<dbReference type="InterPro" id="IPR004089">
    <property type="entry name" value="MCPsignal_dom"/>
</dbReference>
<feature type="region of interest" description="Disordered" evidence="4">
    <location>
        <begin position="278"/>
        <end position="306"/>
    </location>
</feature>
<dbReference type="CDD" id="cd11386">
    <property type="entry name" value="MCP_signal"/>
    <property type="match status" value="1"/>
</dbReference>
<dbReference type="Proteomes" id="UP000245839">
    <property type="component" value="Unassembled WGS sequence"/>
</dbReference>
<keyword evidence="5" id="KW-0812">Transmembrane</keyword>
<keyword evidence="5" id="KW-0472">Membrane</keyword>
<evidence type="ECO:0000256" key="1">
    <source>
        <dbReference type="ARBA" id="ARBA00022500"/>
    </source>
</evidence>
<keyword evidence="10" id="KW-1185">Reference proteome</keyword>
<dbReference type="PRINTS" id="PR00260">
    <property type="entry name" value="CHEMTRNSDUCR"/>
</dbReference>
<evidence type="ECO:0000256" key="5">
    <source>
        <dbReference type="SAM" id="Phobius"/>
    </source>
</evidence>
<dbReference type="PANTHER" id="PTHR43531">
    <property type="entry name" value="PROTEIN ICFG"/>
    <property type="match status" value="1"/>
</dbReference>
<feature type="transmembrane region" description="Helical" evidence="5">
    <location>
        <begin position="62"/>
        <end position="82"/>
    </location>
</feature>
<dbReference type="InterPro" id="IPR051310">
    <property type="entry name" value="MCP_chemotaxis"/>
</dbReference>
<comment type="similarity">
    <text evidence="2">Belongs to the methyl-accepting chemotaxis (MCP) protein family.</text>
</comment>
<keyword evidence="3" id="KW-0807">Transducer</keyword>
<keyword evidence="5" id="KW-1133">Transmembrane helix</keyword>
<dbReference type="GO" id="GO:0007165">
    <property type="term" value="P:signal transduction"/>
    <property type="evidence" value="ECO:0007669"/>
    <property type="project" value="UniProtKB-KW"/>
</dbReference>
<dbReference type="SMART" id="SM00283">
    <property type="entry name" value="MA"/>
    <property type="match status" value="1"/>
</dbReference>
<dbReference type="InterPro" id="IPR003660">
    <property type="entry name" value="HAMP_dom"/>
</dbReference>
<dbReference type="EMBL" id="UETC01000002">
    <property type="protein sequence ID" value="SSA41718.1"/>
    <property type="molecule type" value="Genomic_DNA"/>
</dbReference>
<name>A0A2Y9AEL2_9RHOB</name>
<evidence type="ECO:0000313" key="10">
    <source>
        <dbReference type="Proteomes" id="UP000245839"/>
    </source>
</evidence>
<reference evidence="11" key="2">
    <citation type="submission" date="2016-10" db="EMBL/GenBank/DDBJ databases">
        <authorList>
            <person name="Varghese N."/>
            <person name="Submissions S."/>
        </authorList>
    </citation>
    <scope>NUCLEOTIDE SEQUENCE [LARGE SCALE GENOMIC DNA]</scope>
    <source>
        <strain evidence="11">DSM 25227</strain>
    </source>
</reference>
<protein>
    <submittedName>
        <fullName evidence="9">Methyl-accepting chemotaxis protein</fullName>
    </submittedName>
</protein>
<feature type="transmembrane region" description="Helical" evidence="5">
    <location>
        <begin position="28"/>
        <end position="50"/>
    </location>
</feature>
<dbReference type="Proteomes" id="UP000251571">
    <property type="component" value="Unassembled WGS sequence"/>
</dbReference>
<evidence type="ECO:0000259" key="6">
    <source>
        <dbReference type="PROSITE" id="PS50111"/>
    </source>
</evidence>
<accession>A0A2Y9AEL2</accession>
<gene>
    <name evidence="8" type="ORF">BCF38_102558</name>
    <name evidence="9" type="ORF">SAMN05421539_102558</name>
</gene>
<dbReference type="SMART" id="SM00304">
    <property type="entry name" value="HAMP"/>
    <property type="match status" value="1"/>
</dbReference>
<evidence type="ECO:0000313" key="8">
    <source>
        <dbReference type="EMBL" id="PWJ21308.1"/>
    </source>
</evidence>
<evidence type="ECO:0000256" key="3">
    <source>
        <dbReference type="PROSITE-ProRule" id="PRU00284"/>
    </source>
</evidence>
<feature type="domain" description="HAMP" evidence="7">
    <location>
        <begin position="216"/>
        <end position="268"/>
    </location>
</feature>
<dbReference type="GO" id="GO:0004888">
    <property type="term" value="F:transmembrane signaling receptor activity"/>
    <property type="evidence" value="ECO:0007669"/>
    <property type="project" value="InterPro"/>
</dbReference>
<dbReference type="SUPFAM" id="SSF58104">
    <property type="entry name" value="Methyl-accepting chemotaxis protein (MCP) signaling domain"/>
    <property type="match status" value="1"/>
</dbReference>
<proteinExistence type="inferred from homology"/>
<dbReference type="InterPro" id="IPR004090">
    <property type="entry name" value="Chemotax_Me-accpt_rcpt"/>
</dbReference>
<reference evidence="9" key="1">
    <citation type="submission" date="2016-10" db="EMBL/GenBank/DDBJ databases">
        <authorList>
            <person name="Cai Z."/>
        </authorList>
    </citation>
    <scope>NUCLEOTIDE SEQUENCE [LARGE SCALE GENOMIC DNA]</scope>
    <source>
        <strain evidence="9">DSM 25227</strain>
    </source>
</reference>
<dbReference type="EMBL" id="QGDJ01000002">
    <property type="protein sequence ID" value="PWJ21308.1"/>
    <property type="molecule type" value="Genomic_DNA"/>
</dbReference>
<dbReference type="PROSITE" id="PS50111">
    <property type="entry name" value="CHEMOTAXIS_TRANSDUC_2"/>
    <property type="match status" value="1"/>
</dbReference>
<dbReference type="AlphaFoldDB" id="A0A2Y9AEL2"/>
<feature type="compositionally biased region" description="Basic and acidic residues" evidence="4">
    <location>
        <begin position="290"/>
        <end position="299"/>
    </location>
</feature>
<organism evidence="9 11">
    <name type="scientific">Jannaschia seohaensis</name>
    <dbReference type="NCBI Taxonomy" id="475081"/>
    <lineage>
        <taxon>Bacteria</taxon>
        <taxon>Pseudomonadati</taxon>
        <taxon>Pseudomonadota</taxon>
        <taxon>Alphaproteobacteria</taxon>
        <taxon>Rhodobacterales</taxon>
        <taxon>Roseobacteraceae</taxon>
        <taxon>Jannaschia</taxon>
    </lineage>
</organism>
<dbReference type="OrthoDB" id="8482111at2"/>
<evidence type="ECO:0000256" key="2">
    <source>
        <dbReference type="ARBA" id="ARBA00029447"/>
    </source>
</evidence>
<dbReference type="GO" id="GO:0016020">
    <property type="term" value="C:membrane"/>
    <property type="evidence" value="ECO:0007669"/>
    <property type="project" value="InterPro"/>
</dbReference>
<feature type="domain" description="Methyl-accepting transducer" evidence="6">
    <location>
        <begin position="273"/>
        <end position="502"/>
    </location>
</feature>
<reference evidence="8 10" key="3">
    <citation type="submission" date="2018-03" db="EMBL/GenBank/DDBJ databases">
        <title>Genomic Encyclopedia of Archaeal and Bacterial Type Strains, Phase II (KMG-II): from individual species to whole genera.</title>
        <authorList>
            <person name="Goeker M."/>
        </authorList>
    </citation>
    <scope>NUCLEOTIDE SEQUENCE [LARGE SCALE GENOMIC DNA]</scope>
    <source>
        <strain evidence="8 10">DSM 25227</strain>
    </source>
</reference>
<dbReference type="GO" id="GO:0006935">
    <property type="term" value="P:chemotaxis"/>
    <property type="evidence" value="ECO:0007669"/>
    <property type="project" value="UniProtKB-KW"/>
</dbReference>